<name>A0A024P9K2_9BACI</name>
<evidence type="ECO:0000313" key="1">
    <source>
        <dbReference type="EMBL" id="CDQ25538.1"/>
    </source>
</evidence>
<proteinExistence type="predicted"/>
<sequence>MVHAVPNNAINLMYRVYRHIFPSVHKELSYWIERAQSIPDPELRNQALRSIKDKTFHCEGGSIYSVLSGDNADKSIQFIVAYQTISDYLDNLCDRSTSMDPVDFRMLHQAMTDALTPGNDCQDYYQYREEKEDGGYLHDLVKTCQDILAESKDYKMVHAQALKLGKLYSDLQVHKHVIEDERIPRLQNWFSRYQSEWPELSWYEFSACTGSTLGVFCLVSYALSGRMDGELAVQIERSYFPYMQGLHILLDYYIDQEEDEREGDLNFCAYYDHQEQMKKRFRYFVVKTNEEIQKLPDSSFHEMIHEGLVGMYLADRKVGKLANAKSFVKDMLKVSGKKATFFYYNTKMYHMLKPGREI</sequence>
<reference evidence="1 2" key="2">
    <citation type="submission" date="2014-05" db="EMBL/GenBank/DDBJ databases">
        <title>Draft genome sequence of Halobacillus karajensis HK-03.</title>
        <authorList>
            <person name="Khelaifia S."/>
            <person name="Croce O."/>
            <person name="Lagier J.C."/>
            <person name="Raoult D."/>
        </authorList>
    </citation>
    <scope>NUCLEOTIDE SEQUENCE [LARGE SCALE GENOMIC DNA]</scope>
    <source>
        <strain evidence="1 2">HD-03</strain>
    </source>
</reference>
<dbReference type="Pfam" id="PF10776">
    <property type="entry name" value="DUF2600"/>
    <property type="match status" value="1"/>
</dbReference>
<accession>A0A024P9K2</accession>
<organism evidence="1 2">
    <name type="scientific">Halobacillus karajensis</name>
    <dbReference type="NCBI Taxonomy" id="195088"/>
    <lineage>
        <taxon>Bacteria</taxon>
        <taxon>Bacillati</taxon>
        <taxon>Bacillota</taxon>
        <taxon>Bacilli</taxon>
        <taxon>Bacillales</taxon>
        <taxon>Bacillaceae</taxon>
        <taxon>Halobacillus</taxon>
    </lineage>
</organism>
<keyword evidence="2" id="KW-1185">Reference proteome</keyword>
<comment type="caution">
    <text evidence="1">The sequence shown here is derived from an EMBL/GenBank/DDBJ whole genome shotgun (WGS) entry which is preliminary data.</text>
</comment>
<gene>
    <name evidence="1" type="primary">ytpB</name>
    <name evidence="1" type="ORF">BN983_03888</name>
</gene>
<evidence type="ECO:0000313" key="2">
    <source>
        <dbReference type="Proteomes" id="UP000028868"/>
    </source>
</evidence>
<dbReference type="Proteomes" id="UP000028868">
    <property type="component" value="Unassembled WGS sequence"/>
</dbReference>
<dbReference type="EMBL" id="CCDI010000007">
    <property type="protein sequence ID" value="CDQ25538.1"/>
    <property type="molecule type" value="Genomic_DNA"/>
</dbReference>
<reference evidence="2" key="1">
    <citation type="submission" date="2014-03" db="EMBL/GenBank/DDBJ databases">
        <authorList>
            <person name="Urmite Genomes U."/>
        </authorList>
    </citation>
    <scope>NUCLEOTIDE SEQUENCE [LARGE SCALE GENOMIC DNA]</scope>
    <source>
        <strain evidence="2">HD-03</strain>
    </source>
</reference>
<dbReference type="AlphaFoldDB" id="A0A024P9K2"/>
<protein>
    <submittedName>
        <fullName evidence="1">Tetraprenyl-beta-curcumene synthase</fullName>
    </submittedName>
</protein>
<dbReference type="InterPro" id="IPR019712">
    <property type="entry name" value="YtpB-like"/>
</dbReference>